<evidence type="ECO:0000313" key="2">
    <source>
        <dbReference type="Proteomes" id="UP001642540"/>
    </source>
</evidence>
<dbReference type="Proteomes" id="UP001642540">
    <property type="component" value="Unassembled WGS sequence"/>
</dbReference>
<sequence>MSQKITFGCPELVTLLPHSNLKHSNNQAKLFWNWIAALIAEFADIYNCESEEGPDISLQDLFVHLSKAVTAETCTLAMDHGSRGPIGYGDEAFYIQNIPQLKYDALWQWVAALEECVYQHETITIKRLLENDDGPEYATSMCH</sequence>
<comment type="caution">
    <text evidence="1">The sequence shown here is derived from an EMBL/GenBank/DDBJ whole genome shotgun (WGS) entry which is preliminary data.</text>
</comment>
<accession>A0ABP1PTP7</accession>
<evidence type="ECO:0000313" key="1">
    <source>
        <dbReference type="EMBL" id="CAL8077074.1"/>
    </source>
</evidence>
<gene>
    <name evidence="1" type="ORF">ODALV1_LOCUS3688</name>
</gene>
<dbReference type="EMBL" id="CAXLJM020000012">
    <property type="protein sequence ID" value="CAL8077074.1"/>
    <property type="molecule type" value="Genomic_DNA"/>
</dbReference>
<name>A0ABP1PTP7_9HEXA</name>
<organism evidence="1 2">
    <name type="scientific">Orchesella dallaii</name>
    <dbReference type="NCBI Taxonomy" id="48710"/>
    <lineage>
        <taxon>Eukaryota</taxon>
        <taxon>Metazoa</taxon>
        <taxon>Ecdysozoa</taxon>
        <taxon>Arthropoda</taxon>
        <taxon>Hexapoda</taxon>
        <taxon>Collembola</taxon>
        <taxon>Entomobryomorpha</taxon>
        <taxon>Entomobryoidea</taxon>
        <taxon>Orchesellidae</taxon>
        <taxon>Orchesellinae</taxon>
        <taxon>Orchesella</taxon>
    </lineage>
</organism>
<proteinExistence type="predicted"/>
<keyword evidence="2" id="KW-1185">Reference proteome</keyword>
<protein>
    <submittedName>
        <fullName evidence="1">Uncharacterized protein</fullName>
    </submittedName>
</protein>
<reference evidence="1 2" key="1">
    <citation type="submission" date="2024-08" db="EMBL/GenBank/DDBJ databases">
        <authorList>
            <person name="Cucini C."/>
            <person name="Frati F."/>
        </authorList>
    </citation>
    <scope>NUCLEOTIDE SEQUENCE [LARGE SCALE GENOMIC DNA]</scope>
</reference>